<dbReference type="Proteomes" id="UP000823941">
    <property type="component" value="Chromosome 18"/>
</dbReference>
<reference evidence="1 2" key="1">
    <citation type="submission" date="2021-06" db="EMBL/GenBank/DDBJ databases">
        <title>A haploid diamondback moth (Plutella xylostella L.) genome assembly resolves 31 chromosomes and identifies a diamide resistance mutation.</title>
        <authorList>
            <person name="Ward C.M."/>
            <person name="Perry K.D."/>
            <person name="Baker G."/>
            <person name="Powis K."/>
            <person name="Heckel D.G."/>
            <person name="Baxter S.W."/>
        </authorList>
    </citation>
    <scope>NUCLEOTIDE SEQUENCE [LARGE SCALE GENOMIC DNA]</scope>
    <source>
        <strain evidence="1 2">LV</strain>
        <tissue evidence="1">Single pupa</tissue>
    </source>
</reference>
<keyword evidence="2" id="KW-1185">Reference proteome</keyword>
<accession>A0ABQ7Q9Z1</accession>
<protein>
    <submittedName>
        <fullName evidence="1">Uncharacterized protein</fullName>
    </submittedName>
</protein>
<name>A0ABQ7Q9Z1_PLUXY</name>
<comment type="caution">
    <text evidence="1">The sequence shown here is derived from an EMBL/GenBank/DDBJ whole genome shotgun (WGS) entry which is preliminary data.</text>
</comment>
<dbReference type="EMBL" id="JAHIBW010000018">
    <property type="protein sequence ID" value="KAG7301996.1"/>
    <property type="molecule type" value="Genomic_DNA"/>
</dbReference>
<proteinExistence type="predicted"/>
<evidence type="ECO:0000313" key="1">
    <source>
        <dbReference type="EMBL" id="KAG7301996.1"/>
    </source>
</evidence>
<organism evidence="1 2">
    <name type="scientific">Plutella xylostella</name>
    <name type="common">Diamondback moth</name>
    <name type="synonym">Plutella maculipennis</name>
    <dbReference type="NCBI Taxonomy" id="51655"/>
    <lineage>
        <taxon>Eukaryota</taxon>
        <taxon>Metazoa</taxon>
        <taxon>Ecdysozoa</taxon>
        <taxon>Arthropoda</taxon>
        <taxon>Hexapoda</taxon>
        <taxon>Insecta</taxon>
        <taxon>Pterygota</taxon>
        <taxon>Neoptera</taxon>
        <taxon>Endopterygota</taxon>
        <taxon>Lepidoptera</taxon>
        <taxon>Glossata</taxon>
        <taxon>Ditrysia</taxon>
        <taxon>Yponomeutoidea</taxon>
        <taxon>Plutellidae</taxon>
        <taxon>Plutella</taxon>
    </lineage>
</organism>
<evidence type="ECO:0000313" key="2">
    <source>
        <dbReference type="Proteomes" id="UP000823941"/>
    </source>
</evidence>
<gene>
    <name evidence="1" type="ORF">JYU34_013445</name>
</gene>
<sequence>MHKTTGKSPSELLFGFNINSTSENVLSDAKEGTKTFQPDNLVQVRNEAAKRIVEQQNMDKIRYDSKHLPKKKCSSGDLVSIQREVRFHFISSLKISVPLPNP</sequence>